<gene>
    <name evidence="1" type="ORF">SFRICE_003653</name>
</gene>
<evidence type="ECO:0000313" key="1">
    <source>
        <dbReference type="EMBL" id="SOQ42325.1"/>
    </source>
</evidence>
<sequence>MNSCFVRELNPLHDTRQPVSQPPPQPCSQYQTNRYHIPVNQAALQTTFRQSRTGDSSEKVLFRFEGLGQNKYRRGEVKQKIFANYAKKKTRGMESFDIPCRTLMMIDGPGSLLLEDDEES</sequence>
<reference evidence="1" key="1">
    <citation type="submission" date="2016-07" db="EMBL/GenBank/DDBJ databases">
        <authorList>
            <person name="Bretaudeau A."/>
        </authorList>
    </citation>
    <scope>NUCLEOTIDE SEQUENCE</scope>
    <source>
        <strain evidence="1">Rice</strain>
        <tissue evidence="1">Whole body</tissue>
    </source>
</reference>
<name>A0A2H1VNB3_SPOFR</name>
<protein>
    <submittedName>
        <fullName evidence="1">SFRICE_003653</fullName>
    </submittedName>
</protein>
<accession>A0A2H1VNB3</accession>
<dbReference type="EMBL" id="ODYU01003478">
    <property type="protein sequence ID" value="SOQ42325.1"/>
    <property type="molecule type" value="Genomic_DNA"/>
</dbReference>
<proteinExistence type="predicted"/>
<dbReference type="AlphaFoldDB" id="A0A2H1VNB3"/>
<organism evidence="1">
    <name type="scientific">Spodoptera frugiperda</name>
    <name type="common">Fall armyworm</name>
    <dbReference type="NCBI Taxonomy" id="7108"/>
    <lineage>
        <taxon>Eukaryota</taxon>
        <taxon>Metazoa</taxon>
        <taxon>Ecdysozoa</taxon>
        <taxon>Arthropoda</taxon>
        <taxon>Hexapoda</taxon>
        <taxon>Insecta</taxon>
        <taxon>Pterygota</taxon>
        <taxon>Neoptera</taxon>
        <taxon>Endopterygota</taxon>
        <taxon>Lepidoptera</taxon>
        <taxon>Glossata</taxon>
        <taxon>Ditrysia</taxon>
        <taxon>Noctuoidea</taxon>
        <taxon>Noctuidae</taxon>
        <taxon>Amphipyrinae</taxon>
        <taxon>Spodoptera</taxon>
    </lineage>
</organism>